<dbReference type="SUPFAM" id="SSF51658">
    <property type="entry name" value="Xylose isomerase-like"/>
    <property type="match status" value="1"/>
</dbReference>
<protein>
    <recommendedName>
        <fullName evidence="1">Xylose isomerase-like TIM barrel domain-containing protein</fullName>
    </recommendedName>
</protein>
<dbReference type="PANTHER" id="PTHR12110">
    <property type="entry name" value="HYDROXYPYRUVATE ISOMERASE"/>
    <property type="match status" value="1"/>
</dbReference>
<dbReference type="Pfam" id="PF01261">
    <property type="entry name" value="AP_endonuc_2"/>
    <property type="match status" value="1"/>
</dbReference>
<gene>
    <name evidence="2" type="ORF">METZ01_LOCUS21000</name>
</gene>
<dbReference type="PANTHER" id="PTHR12110:SF53">
    <property type="entry name" value="BLR5974 PROTEIN"/>
    <property type="match status" value="1"/>
</dbReference>
<organism evidence="2">
    <name type="scientific">marine metagenome</name>
    <dbReference type="NCBI Taxonomy" id="408172"/>
    <lineage>
        <taxon>unclassified sequences</taxon>
        <taxon>metagenomes</taxon>
        <taxon>ecological metagenomes</taxon>
    </lineage>
</organism>
<dbReference type="EMBL" id="UINC01001031">
    <property type="protein sequence ID" value="SUZ68146.1"/>
    <property type="molecule type" value="Genomic_DNA"/>
</dbReference>
<dbReference type="InterPro" id="IPR013022">
    <property type="entry name" value="Xyl_isomerase-like_TIM-brl"/>
</dbReference>
<feature type="domain" description="Xylose isomerase-like TIM barrel" evidence="1">
    <location>
        <begin position="95"/>
        <end position="311"/>
    </location>
</feature>
<reference evidence="2" key="1">
    <citation type="submission" date="2018-05" db="EMBL/GenBank/DDBJ databases">
        <authorList>
            <person name="Lanie J.A."/>
            <person name="Ng W.-L."/>
            <person name="Kazmierczak K.M."/>
            <person name="Andrzejewski T.M."/>
            <person name="Davidsen T.M."/>
            <person name="Wayne K.J."/>
            <person name="Tettelin H."/>
            <person name="Glass J.I."/>
            <person name="Rusch D."/>
            <person name="Podicherti R."/>
            <person name="Tsui H.-C.T."/>
            <person name="Winkler M.E."/>
        </authorList>
    </citation>
    <scope>NUCLEOTIDE SEQUENCE</scope>
</reference>
<name>A0A381PM91_9ZZZZ</name>
<evidence type="ECO:0000313" key="2">
    <source>
        <dbReference type="EMBL" id="SUZ68146.1"/>
    </source>
</evidence>
<proteinExistence type="predicted"/>
<dbReference type="Gene3D" id="3.20.20.150">
    <property type="entry name" value="Divalent-metal-dependent TIM barrel enzymes"/>
    <property type="match status" value="1"/>
</dbReference>
<dbReference type="InterPro" id="IPR036237">
    <property type="entry name" value="Xyl_isomerase-like_sf"/>
</dbReference>
<dbReference type="AlphaFoldDB" id="A0A381PM91"/>
<sequence length="341" mass="37938">MILNRRKFIEQIGKAGGTISISSLISSSAFISACEATKESSDSKLKISLQAFSFAPLLMAGKFNLKDFPEMVRNTYQLDGAEYWSIAFTGRENNEAFLKELKQKSDDNGVNNTIILVDDLNFLTMEWGPSLASLSSEERSRAIDFHKVWVDTASKIGCHSIRINLNSNDGTAEEVKEVCSESISKLIEYSSQSNISIVIENHGGLTADAKWVTGLIKNIDSEFIGSLPDFGDHNFCLNREKLDLGNLAKPCEMQYDKYLGVKELLPYAKGISAKSQHFDESGRETQTDYNKMVELIKNSNYSGYIGIEYEGAMLAQFIKESDYLSPHEGVLATKALLEKLI</sequence>
<dbReference type="InterPro" id="IPR050312">
    <property type="entry name" value="IolE/XylAMocC-like"/>
</dbReference>
<evidence type="ECO:0000259" key="1">
    <source>
        <dbReference type="Pfam" id="PF01261"/>
    </source>
</evidence>
<accession>A0A381PM91</accession>
<dbReference type="PROSITE" id="PS51257">
    <property type="entry name" value="PROKAR_LIPOPROTEIN"/>
    <property type="match status" value="1"/>
</dbReference>